<dbReference type="eggNOG" id="COG0300">
    <property type="taxonomic scope" value="Bacteria"/>
</dbReference>
<accession>E1QLW8</accession>
<dbReference type="Gene3D" id="3.40.50.720">
    <property type="entry name" value="NAD(P)-binding Rossmann-like Domain"/>
    <property type="match status" value="1"/>
</dbReference>
<dbReference type="InterPro" id="IPR020904">
    <property type="entry name" value="Sc_DH/Rdtase_CS"/>
</dbReference>
<name>E1QLW8_DESB2</name>
<dbReference type="Pfam" id="PF00106">
    <property type="entry name" value="adh_short"/>
    <property type="match status" value="1"/>
</dbReference>
<keyword evidence="5" id="KW-1185">Reference proteome</keyword>
<dbReference type="PANTHER" id="PTHR44196:SF2">
    <property type="entry name" value="SHORT-CHAIN DEHYDROGENASE-RELATED"/>
    <property type="match status" value="1"/>
</dbReference>
<dbReference type="Proteomes" id="UP000009047">
    <property type="component" value="Chromosome"/>
</dbReference>
<gene>
    <name evidence="4" type="ordered locus">Deba_3200</name>
</gene>
<dbReference type="InterPro" id="IPR002347">
    <property type="entry name" value="SDR_fam"/>
</dbReference>
<evidence type="ECO:0000256" key="2">
    <source>
        <dbReference type="ARBA" id="ARBA00023002"/>
    </source>
</evidence>
<dbReference type="STRING" id="644282.Deba_3200"/>
<dbReference type="KEGG" id="dbr:Deba_3200"/>
<dbReference type="GO" id="GO:0016020">
    <property type="term" value="C:membrane"/>
    <property type="evidence" value="ECO:0007669"/>
    <property type="project" value="TreeGrafter"/>
</dbReference>
<protein>
    <submittedName>
        <fullName evidence="4">Short-chain dehydrogenase/reductase SDR</fullName>
    </submittedName>
</protein>
<comment type="similarity">
    <text evidence="1 3">Belongs to the short-chain dehydrogenases/reductases (SDR) family.</text>
</comment>
<dbReference type="PRINTS" id="PR00080">
    <property type="entry name" value="SDRFAMILY"/>
</dbReference>
<evidence type="ECO:0000256" key="1">
    <source>
        <dbReference type="ARBA" id="ARBA00006484"/>
    </source>
</evidence>
<proteinExistence type="inferred from homology"/>
<evidence type="ECO:0000256" key="3">
    <source>
        <dbReference type="RuleBase" id="RU000363"/>
    </source>
</evidence>
<dbReference type="HOGENOM" id="CLU_010194_2_1_7"/>
<evidence type="ECO:0000313" key="5">
    <source>
        <dbReference type="Proteomes" id="UP000009047"/>
    </source>
</evidence>
<keyword evidence="2" id="KW-0560">Oxidoreductase</keyword>
<evidence type="ECO:0000313" key="4">
    <source>
        <dbReference type="EMBL" id="ADK86553.1"/>
    </source>
</evidence>
<organism evidence="4 5">
    <name type="scientific">Desulfarculus baarsii (strain ATCC 33931 / DSM 2075 / LMG 7858 / VKM B-1802 / 2st14)</name>
    <dbReference type="NCBI Taxonomy" id="644282"/>
    <lineage>
        <taxon>Bacteria</taxon>
        <taxon>Pseudomonadati</taxon>
        <taxon>Thermodesulfobacteriota</taxon>
        <taxon>Desulfarculia</taxon>
        <taxon>Desulfarculales</taxon>
        <taxon>Desulfarculaceae</taxon>
        <taxon>Desulfarculus</taxon>
    </lineage>
</organism>
<dbReference type="AlphaFoldDB" id="E1QLW8"/>
<dbReference type="GO" id="GO:0016491">
    <property type="term" value="F:oxidoreductase activity"/>
    <property type="evidence" value="ECO:0007669"/>
    <property type="project" value="UniProtKB-KW"/>
</dbReference>
<sequence>MARYQLRGKTALVTGASSGIGRELARGLAARGADVMVAALPAEAGALDDLAAELRQSHRVQAWPLCVDLAQNDGPRQLHAQAAAIRPELDVLVNNAGVISYGPFHQTPLAKSELLLHVNARAYMATMALFLPEMARRGQGRVLNVCSASAFQPTPHHAVYGATKAFVLMLSEGARQELAGSGVKVCALCPSYVDTPLLRGEGFPKKLRWYAIGGLASPESIAEAGLRTIEKGRAVFIPGIQNKLVHLLMPRLLPRRLLPLISTVALKGSDRA</sequence>
<dbReference type="SUPFAM" id="SSF51735">
    <property type="entry name" value="NAD(P)-binding Rossmann-fold domains"/>
    <property type="match status" value="1"/>
</dbReference>
<dbReference type="RefSeq" id="WP_013259989.1">
    <property type="nucleotide sequence ID" value="NC_014365.1"/>
</dbReference>
<reference evidence="4 5" key="1">
    <citation type="journal article" date="2010" name="Stand. Genomic Sci.">
        <title>Complete genome sequence of Desulfarculus baarsii type strain (2st14).</title>
        <authorList>
            <person name="Sun H."/>
            <person name="Spring S."/>
            <person name="Lapidus A."/>
            <person name="Davenport K."/>
            <person name="Del Rio T.G."/>
            <person name="Tice H."/>
            <person name="Nolan M."/>
            <person name="Copeland A."/>
            <person name="Cheng J.F."/>
            <person name="Lucas S."/>
            <person name="Tapia R."/>
            <person name="Goodwin L."/>
            <person name="Pitluck S."/>
            <person name="Ivanova N."/>
            <person name="Pagani I."/>
            <person name="Mavromatis K."/>
            <person name="Ovchinnikova G."/>
            <person name="Pati A."/>
            <person name="Chen A."/>
            <person name="Palaniappan K."/>
            <person name="Hauser L."/>
            <person name="Chang Y.J."/>
            <person name="Jeffries C.D."/>
            <person name="Detter J.C."/>
            <person name="Han C."/>
            <person name="Rohde M."/>
            <person name="Brambilla E."/>
            <person name="Goker M."/>
            <person name="Woyke T."/>
            <person name="Bristow J."/>
            <person name="Eisen J.A."/>
            <person name="Markowitz V."/>
            <person name="Hugenholtz P."/>
            <person name="Kyrpides N.C."/>
            <person name="Klenk H.P."/>
            <person name="Land M."/>
        </authorList>
    </citation>
    <scope>NUCLEOTIDE SEQUENCE [LARGE SCALE GENOMIC DNA]</scope>
    <source>
        <strain evidence="5">ATCC 33931 / DSM 2075 / LMG 7858 / VKM B-1802 / 2st14</strain>
    </source>
</reference>
<dbReference type="InterPro" id="IPR036291">
    <property type="entry name" value="NAD(P)-bd_dom_sf"/>
</dbReference>
<dbReference type="PROSITE" id="PS00061">
    <property type="entry name" value="ADH_SHORT"/>
    <property type="match status" value="1"/>
</dbReference>
<dbReference type="PANTHER" id="PTHR44196">
    <property type="entry name" value="DEHYDROGENASE/REDUCTASE SDR FAMILY MEMBER 7B"/>
    <property type="match status" value="1"/>
</dbReference>
<dbReference type="EMBL" id="CP002085">
    <property type="protein sequence ID" value="ADK86553.1"/>
    <property type="molecule type" value="Genomic_DNA"/>
</dbReference>
<dbReference type="PIRSF" id="PIRSF000126">
    <property type="entry name" value="11-beta-HSD1"/>
    <property type="match status" value="1"/>
</dbReference>
<dbReference type="PRINTS" id="PR00081">
    <property type="entry name" value="GDHRDH"/>
</dbReference>
<dbReference type="CDD" id="cd05233">
    <property type="entry name" value="SDR_c"/>
    <property type="match status" value="1"/>
</dbReference>